<dbReference type="Proteomes" id="UP001592582">
    <property type="component" value="Unassembled WGS sequence"/>
</dbReference>
<keyword evidence="1" id="KW-0808">Transferase</keyword>
<dbReference type="Gene3D" id="3.40.50.150">
    <property type="entry name" value="Vaccinia Virus protein VP39"/>
    <property type="match status" value="1"/>
</dbReference>
<evidence type="ECO:0000313" key="1">
    <source>
        <dbReference type="EMBL" id="MFC1407789.1"/>
    </source>
</evidence>
<dbReference type="GO" id="GO:0008168">
    <property type="term" value="F:methyltransferase activity"/>
    <property type="evidence" value="ECO:0007669"/>
    <property type="project" value="UniProtKB-KW"/>
</dbReference>
<organism evidence="1 2">
    <name type="scientific">Streptacidiphilus alkalitolerans</name>
    <dbReference type="NCBI Taxonomy" id="3342712"/>
    <lineage>
        <taxon>Bacteria</taxon>
        <taxon>Bacillati</taxon>
        <taxon>Actinomycetota</taxon>
        <taxon>Actinomycetes</taxon>
        <taxon>Kitasatosporales</taxon>
        <taxon>Streptomycetaceae</taxon>
        <taxon>Streptacidiphilus</taxon>
    </lineage>
</organism>
<dbReference type="PANTHER" id="PTHR43591">
    <property type="entry name" value="METHYLTRANSFERASE"/>
    <property type="match status" value="1"/>
</dbReference>
<comment type="caution">
    <text evidence="1">The sequence shown here is derived from an EMBL/GenBank/DDBJ whole genome shotgun (WGS) entry which is preliminary data.</text>
</comment>
<dbReference type="PANTHER" id="PTHR43591:SF78">
    <property type="entry name" value="SLR0407 PROTEIN"/>
    <property type="match status" value="1"/>
</dbReference>
<dbReference type="InterPro" id="IPR013216">
    <property type="entry name" value="Methyltransf_11"/>
</dbReference>
<reference evidence="1 2" key="1">
    <citation type="submission" date="2024-09" db="EMBL/GenBank/DDBJ databases">
        <authorList>
            <person name="Lee S.D."/>
        </authorList>
    </citation>
    <scope>NUCLEOTIDE SEQUENCE [LARGE SCALE GENOMIC DNA]</scope>
    <source>
        <strain evidence="1 2">N1-1</strain>
    </source>
</reference>
<dbReference type="EMBL" id="JBHEZX010000001">
    <property type="protein sequence ID" value="MFC1407789.1"/>
    <property type="molecule type" value="Genomic_DNA"/>
</dbReference>
<dbReference type="GO" id="GO:0032259">
    <property type="term" value="P:methylation"/>
    <property type="evidence" value="ECO:0007669"/>
    <property type="project" value="UniProtKB-KW"/>
</dbReference>
<dbReference type="Pfam" id="PF08241">
    <property type="entry name" value="Methyltransf_11"/>
    <property type="match status" value="1"/>
</dbReference>
<dbReference type="CDD" id="cd02440">
    <property type="entry name" value="AdoMet_MTases"/>
    <property type="match status" value="1"/>
</dbReference>
<dbReference type="SUPFAM" id="SSF53335">
    <property type="entry name" value="S-adenosyl-L-methionine-dependent methyltransferases"/>
    <property type="match status" value="1"/>
</dbReference>
<evidence type="ECO:0000313" key="2">
    <source>
        <dbReference type="Proteomes" id="UP001592582"/>
    </source>
</evidence>
<accession>A0ABV6V249</accession>
<keyword evidence="2" id="KW-1185">Reference proteome</keyword>
<name>A0ABV6V249_9ACTN</name>
<dbReference type="InterPro" id="IPR029063">
    <property type="entry name" value="SAM-dependent_MTases_sf"/>
</dbReference>
<sequence>MSTFSDVDASPRPQDLIDYLDQAHSGLHSPKQRLRQGLPVGPGDRVLDLGCGAGHELAHLEEDGILAVGVDTSAVMLHASRSRLTDQDLPARLARADGARLPFRDGAFDACRIERVLQHVADPAAVLAEARRVLRPGGTLGVSEPDWASFTLASADPEAAAAVTAQVGTQIAQRAIGRQLRRLLVDAGFGSVRIEVELAVYRTLEELDLVISLRRAAERACAAGRLTERRAAELIAEQRDLSQRGGFHATLNRSVLAWAVQV</sequence>
<protein>
    <submittedName>
        <fullName evidence="1">Methyltransferase domain-containing protein</fullName>
    </submittedName>
</protein>
<keyword evidence="1" id="KW-0489">Methyltransferase</keyword>
<gene>
    <name evidence="1" type="ORF">ACEZDG_00685</name>
</gene>
<proteinExistence type="predicted"/>